<comment type="similarity">
    <text evidence="2">Belongs to the CDP-alcohol phosphatidyltransferase class-I family.</text>
</comment>
<comment type="catalytic activity">
    <reaction evidence="14">
        <text>a CDP-1,2-diacyl-sn-glycerol + a 1,2-diacyl-sn-glycero-3-phospho-(1'-sn-glycerol) = a cardiolipin + CMP + H(+)</text>
        <dbReference type="Rhea" id="RHEA:32931"/>
        <dbReference type="ChEBI" id="CHEBI:15378"/>
        <dbReference type="ChEBI" id="CHEBI:58332"/>
        <dbReference type="ChEBI" id="CHEBI:60377"/>
        <dbReference type="ChEBI" id="CHEBI:62237"/>
        <dbReference type="ChEBI" id="CHEBI:64716"/>
        <dbReference type="EC" id="2.7.8.41"/>
    </reaction>
</comment>
<dbReference type="GO" id="GO:0043337">
    <property type="term" value="F:cardiolipin synthase (CMP-forming)"/>
    <property type="evidence" value="ECO:0007669"/>
    <property type="project" value="UniProtKB-EC"/>
</dbReference>
<comment type="subcellular location">
    <subcellularLocation>
        <location evidence="1">Mitochondrion inner membrane</location>
        <topology evidence="1">Multi-pass membrane protein</topology>
    </subcellularLocation>
</comment>
<dbReference type="InterPro" id="IPR043130">
    <property type="entry name" value="CDP-OH_PTrfase_TM_dom"/>
</dbReference>
<keyword evidence="8" id="KW-0443">Lipid metabolism</keyword>
<feature type="transmembrane region" description="Helical" evidence="15">
    <location>
        <begin position="230"/>
        <end position="254"/>
    </location>
</feature>
<keyword evidence="9" id="KW-0496">Mitochondrion</keyword>
<keyword evidence="12" id="KW-1208">Phospholipid metabolism</keyword>
<dbReference type="PANTHER" id="PTHR14269:SF60">
    <property type="entry name" value="CARDIOLIPIN SYNTHASE (CMP-FORMING)"/>
    <property type="match status" value="1"/>
</dbReference>
<protein>
    <recommendedName>
        <fullName evidence="13">cardiolipin synthase (CMP-forming)</fullName>
        <ecNumber evidence="13">2.7.8.41</ecNumber>
    </recommendedName>
</protein>
<evidence type="ECO:0000256" key="3">
    <source>
        <dbReference type="ARBA" id="ARBA00022516"/>
    </source>
</evidence>
<dbReference type="GO" id="GO:0005743">
    <property type="term" value="C:mitochondrial inner membrane"/>
    <property type="evidence" value="ECO:0007669"/>
    <property type="project" value="UniProtKB-SubCell"/>
</dbReference>
<dbReference type="InterPro" id="IPR000462">
    <property type="entry name" value="CDP-OH_P_trans"/>
</dbReference>
<proteinExistence type="inferred from homology"/>
<sequence>MALECCCLRLLSSPGKPLQLWSLPRNVFYNLNISHQVSLSPTRHHYWPPSMNSLLKCHNQMPRPLLLSFNPHVYLGKMGLKYQSNHKRNFVKEVKSQDVAKTLKSHFVMKGMRGVIQEKRMKLNQTEERWKRNSKRILADIKETKSKMKEKMEEIIERENVWTVPNLLCVSRIALSPYLGYLILEQDFHWAMGVLTVAGITDLLDGWIARNFKNQSSKLGSFLDPMADKVLIATMFLSLTYAGIIPVPLTGLIITRDVLLVGAGFVIRYQSLPPPRTLSRYFDVTHATAQLAPTFISKVNTMVQLLTVACTLAAPVFDFLEHPALYGLWYLTAGTTVASAASYLLSKNTFKFLKKTS</sequence>
<dbReference type="Gene3D" id="1.20.120.1760">
    <property type="match status" value="1"/>
</dbReference>
<evidence type="ECO:0000256" key="4">
    <source>
        <dbReference type="ARBA" id="ARBA00022679"/>
    </source>
</evidence>
<dbReference type="FunFam" id="1.20.120.1760:FF:000005">
    <property type="entry name" value="Cardiolipin synthase 1"/>
    <property type="match status" value="1"/>
</dbReference>
<evidence type="ECO:0000256" key="2">
    <source>
        <dbReference type="ARBA" id="ARBA00010441"/>
    </source>
</evidence>
<reference evidence="16" key="1">
    <citation type="submission" date="2015-11" db="EMBL/GenBank/DDBJ databases">
        <title>De novo transcriptome assembly of four potential Pierce s Disease insect vectors from Arizona vineyards.</title>
        <authorList>
            <person name="Tassone E.E."/>
        </authorList>
    </citation>
    <scope>NUCLEOTIDE SEQUENCE</scope>
</reference>
<dbReference type="Pfam" id="PF01066">
    <property type="entry name" value="CDP-OH_P_transf"/>
    <property type="match status" value="1"/>
</dbReference>
<feature type="transmembrane region" description="Helical" evidence="15">
    <location>
        <begin position="327"/>
        <end position="345"/>
    </location>
</feature>
<evidence type="ECO:0000256" key="10">
    <source>
        <dbReference type="ARBA" id="ARBA00023136"/>
    </source>
</evidence>
<keyword evidence="11" id="KW-0594">Phospholipid biosynthesis</keyword>
<evidence type="ECO:0000256" key="1">
    <source>
        <dbReference type="ARBA" id="ARBA00004448"/>
    </source>
</evidence>
<dbReference type="AlphaFoldDB" id="A0A1B6FB85"/>
<evidence type="ECO:0000256" key="11">
    <source>
        <dbReference type="ARBA" id="ARBA00023209"/>
    </source>
</evidence>
<organism evidence="16">
    <name type="scientific">Cuerna arida</name>
    <dbReference type="NCBI Taxonomy" id="1464854"/>
    <lineage>
        <taxon>Eukaryota</taxon>
        <taxon>Metazoa</taxon>
        <taxon>Ecdysozoa</taxon>
        <taxon>Arthropoda</taxon>
        <taxon>Hexapoda</taxon>
        <taxon>Insecta</taxon>
        <taxon>Pterygota</taxon>
        <taxon>Neoptera</taxon>
        <taxon>Paraneoptera</taxon>
        <taxon>Hemiptera</taxon>
        <taxon>Auchenorrhyncha</taxon>
        <taxon>Membracoidea</taxon>
        <taxon>Cicadellidae</taxon>
        <taxon>Cicadellinae</taxon>
        <taxon>Proconiini</taxon>
        <taxon>Cuerna</taxon>
    </lineage>
</organism>
<name>A0A1B6FB85_9HEMI</name>
<keyword evidence="3" id="KW-0444">Lipid biosynthesis</keyword>
<keyword evidence="10 15" id="KW-0472">Membrane</keyword>
<evidence type="ECO:0000256" key="14">
    <source>
        <dbReference type="ARBA" id="ARBA00047433"/>
    </source>
</evidence>
<evidence type="ECO:0000313" key="16">
    <source>
        <dbReference type="EMBL" id="JAS47381.1"/>
    </source>
</evidence>
<evidence type="ECO:0000256" key="9">
    <source>
        <dbReference type="ARBA" id="ARBA00023128"/>
    </source>
</evidence>
<evidence type="ECO:0000256" key="8">
    <source>
        <dbReference type="ARBA" id="ARBA00023098"/>
    </source>
</evidence>
<keyword evidence="7 15" id="KW-1133">Transmembrane helix</keyword>
<keyword evidence="6" id="KW-0999">Mitochondrion inner membrane</keyword>
<dbReference type="GO" id="GO:0032049">
    <property type="term" value="P:cardiolipin biosynthetic process"/>
    <property type="evidence" value="ECO:0007669"/>
    <property type="project" value="TreeGrafter"/>
</dbReference>
<dbReference type="InterPro" id="IPR050324">
    <property type="entry name" value="CDP-alcohol_PTase-I"/>
</dbReference>
<evidence type="ECO:0000256" key="5">
    <source>
        <dbReference type="ARBA" id="ARBA00022692"/>
    </source>
</evidence>
<gene>
    <name evidence="16" type="ORF">g.19381</name>
</gene>
<dbReference type="PANTHER" id="PTHR14269">
    <property type="entry name" value="CDP-DIACYLGLYCEROL--GLYCEROL-3-PHOSPHATE 3-PHOSPHATIDYLTRANSFERASE-RELATED"/>
    <property type="match status" value="1"/>
</dbReference>
<evidence type="ECO:0000256" key="6">
    <source>
        <dbReference type="ARBA" id="ARBA00022792"/>
    </source>
</evidence>
<evidence type="ECO:0000256" key="7">
    <source>
        <dbReference type="ARBA" id="ARBA00022989"/>
    </source>
</evidence>
<keyword evidence="4" id="KW-0808">Transferase</keyword>
<dbReference type="EMBL" id="GECZ01022388">
    <property type="protein sequence ID" value="JAS47381.1"/>
    <property type="molecule type" value="Transcribed_RNA"/>
</dbReference>
<evidence type="ECO:0000256" key="12">
    <source>
        <dbReference type="ARBA" id="ARBA00023264"/>
    </source>
</evidence>
<keyword evidence="5 15" id="KW-0812">Transmembrane</keyword>
<evidence type="ECO:0000256" key="13">
    <source>
        <dbReference type="ARBA" id="ARBA00039001"/>
    </source>
</evidence>
<accession>A0A1B6FB85</accession>
<dbReference type="EC" id="2.7.8.41" evidence="13"/>
<evidence type="ECO:0000256" key="15">
    <source>
        <dbReference type="SAM" id="Phobius"/>
    </source>
</evidence>